<dbReference type="PANTHER" id="PTHR11785:SF402">
    <property type="entry name" value="AMINO ACID TRANSPORTER (EUROFUNG)"/>
    <property type="match status" value="1"/>
</dbReference>
<evidence type="ECO:0000256" key="5">
    <source>
        <dbReference type="SAM" id="MobiDB-lite"/>
    </source>
</evidence>
<feature type="transmembrane region" description="Helical" evidence="6">
    <location>
        <begin position="94"/>
        <end position="119"/>
    </location>
</feature>
<feature type="transmembrane region" description="Helical" evidence="6">
    <location>
        <begin position="515"/>
        <end position="533"/>
    </location>
</feature>
<keyword evidence="4 6" id="KW-0472">Membrane</keyword>
<feature type="transmembrane region" description="Helical" evidence="6">
    <location>
        <begin position="485"/>
        <end position="509"/>
    </location>
</feature>
<sequence>MMLPLSRQPSPRNTPSPMARPVHSNPEPSSPSPRASIDSYTDSQHLLAHPAASNTLKLTPLNGLALVLGLQIGSGIFSAPSTVSLHVASPAEGLGIWLIGGLLAWTGASSFVELGLAVPRNGGIQEYLQECYGDFMAFLFTWTWVVIVKPCANAVIATVLADYACSAVLPGKQEAAQVVTKAVGVLAVVAISTLNCLGARTGPQAANGFLVLKLGLVLSIVVLGLAFCVGRGDGIPKSKTGWLGSDPLEDRVIWVRFGDLVTALFAALFCYGGWESIGFVVGDMKAPTKNLPRVLHSSMTITICSFFGLVVALYLCLPMDNIRSHTTLAADFGEKVLGQVGRRAYAFAIAISTLGALNTNIFATAKLCESASQRGYLPAVLANLHFEDEEDEMLYYDKILRKWPLFLSYPIIKFAKSTAKLRITGHIPIYAIMLNAFMAIFYVVVGTFNGLVVFVGIAEYFFFFFCVLGVFVIRARRARNSEPHLYQTWTINPLIFITLSSLFVIRGLVANPLQGVALCAVSLVGWIVFWIRFPSRHHHTSIRAEPPA</sequence>
<evidence type="ECO:0000313" key="7">
    <source>
        <dbReference type="EMBL" id="KAF2666913.1"/>
    </source>
</evidence>
<dbReference type="PANTHER" id="PTHR11785">
    <property type="entry name" value="AMINO ACID TRANSPORTER"/>
    <property type="match status" value="1"/>
</dbReference>
<feature type="transmembrane region" description="Helical" evidence="6">
    <location>
        <begin position="253"/>
        <end position="274"/>
    </location>
</feature>
<dbReference type="GO" id="GO:0016020">
    <property type="term" value="C:membrane"/>
    <property type="evidence" value="ECO:0007669"/>
    <property type="project" value="UniProtKB-SubCell"/>
</dbReference>
<dbReference type="InterPro" id="IPR050598">
    <property type="entry name" value="AminoAcid_Transporter"/>
</dbReference>
<evidence type="ECO:0000256" key="2">
    <source>
        <dbReference type="ARBA" id="ARBA00022692"/>
    </source>
</evidence>
<evidence type="ECO:0000256" key="4">
    <source>
        <dbReference type="ARBA" id="ARBA00023136"/>
    </source>
</evidence>
<feature type="transmembrane region" description="Helical" evidence="6">
    <location>
        <begin position="294"/>
        <end position="317"/>
    </location>
</feature>
<feature type="transmembrane region" description="Helical" evidence="6">
    <location>
        <begin position="451"/>
        <end position="473"/>
    </location>
</feature>
<keyword evidence="3 6" id="KW-1133">Transmembrane helix</keyword>
<feature type="region of interest" description="Disordered" evidence="5">
    <location>
        <begin position="1"/>
        <end position="39"/>
    </location>
</feature>
<accession>A0A6A6U6J7</accession>
<feature type="compositionally biased region" description="Polar residues" evidence="5">
    <location>
        <begin position="7"/>
        <end position="16"/>
    </location>
</feature>
<feature type="transmembrane region" description="Helical" evidence="6">
    <location>
        <begin position="208"/>
        <end position="232"/>
    </location>
</feature>
<evidence type="ECO:0000313" key="8">
    <source>
        <dbReference type="Proteomes" id="UP000799302"/>
    </source>
</evidence>
<feature type="transmembrane region" description="Helical" evidence="6">
    <location>
        <begin position="427"/>
        <end position="445"/>
    </location>
</feature>
<evidence type="ECO:0000256" key="3">
    <source>
        <dbReference type="ARBA" id="ARBA00022989"/>
    </source>
</evidence>
<dbReference type="Pfam" id="PF13520">
    <property type="entry name" value="AA_permease_2"/>
    <property type="match status" value="1"/>
</dbReference>
<keyword evidence="2 6" id="KW-0812">Transmembrane</keyword>
<dbReference type="OrthoDB" id="10062876at2759"/>
<dbReference type="Proteomes" id="UP000799302">
    <property type="component" value="Unassembled WGS sequence"/>
</dbReference>
<protein>
    <submittedName>
        <fullName evidence="7">Amino acid transporter</fullName>
    </submittedName>
</protein>
<organism evidence="7 8">
    <name type="scientific">Microthyrium microscopicum</name>
    <dbReference type="NCBI Taxonomy" id="703497"/>
    <lineage>
        <taxon>Eukaryota</taxon>
        <taxon>Fungi</taxon>
        <taxon>Dikarya</taxon>
        <taxon>Ascomycota</taxon>
        <taxon>Pezizomycotina</taxon>
        <taxon>Dothideomycetes</taxon>
        <taxon>Dothideomycetes incertae sedis</taxon>
        <taxon>Microthyriales</taxon>
        <taxon>Microthyriaceae</taxon>
        <taxon>Microthyrium</taxon>
    </lineage>
</organism>
<gene>
    <name evidence="7" type="ORF">BT63DRAFT_323750</name>
</gene>
<dbReference type="Gene3D" id="1.20.1740.10">
    <property type="entry name" value="Amino acid/polyamine transporter I"/>
    <property type="match status" value="1"/>
</dbReference>
<dbReference type="InterPro" id="IPR002293">
    <property type="entry name" value="AA/rel_permease1"/>
</dbReference>
<evidence type="ECO:0000256" key="1">
    <source>
        <dbReference type="ARBA" id="ARBA00004141"/>
    </source>
</evidence>
<dbReference type="GO" id="GO:0015179">
    <property type="term" value="F:L-amino acid transmembrane transporter activity"/>
    <property type="evidence" value="ECO:0007669"/>
    <property type="project" value="TreeGrafter"/>
</dbReference>
<feature type="transmembrane region" description="Helical" evidence="6">
    <location>
        <begin position="183"/>
        <end position="202"/>
    </location>
</feature>
<comment type="subcellular location">
    <subcellularLocation>
        <location evidence="1">Membrane</location>
        <topology evidence="1">Multi-pass membrane protein</topology>
    </subcellularLocation>
</comment>
<dbReference type="AlphaFoldDB" id="A0A6A6U6J7"/>
<reference evidence="7" key="1">
    <citation type="journal article" date="2020" name="Stud. Mycol.">
        <title>101 Dothideomycetes genomes: a test case for predicting lifestyles and emergence of pathogens.</title>
        <authorList>
            <person name="Haridas S."/>
            <person name="Albert R."/>
            <person name="Binder M."/>
            <person name="Bloem J."/>
            <person name="Labutti K."/>
            <person name="Salamov A."/>
            <person name="Andreopoulos B."/>
            <person name="Baker S."/>
            <person name="Barry K."/>
            <person name="Bills G."/>
            <person name="Bluhm B."/>
            <person name="Cannon C."/>
            <person name="Castanera R."/>
            <person name="Culley D."/>
            <person name="Daum C."/>
            <person name="Ezra D."/>
            <person name="Gonzalez J."/>
            <person name="Henrissat B."/>
            <person name="Kuo A."/>
            <person name="Liang C."/>
            <person name="Lipzen A."/>
            <person name="Lutzoni F."/>
            <person name="Magnuson J."/>
            <person name="Mondo S."/>
            <person name="Nolan M."/>
            <person name="Ohm R."/>
            <person name="Pangilinan J."/>
            <person name="Park H.-J."/>
            <person name="Ramirez L."/>
            <person name="Alfaro M."/>
            <person name="Sun H."/>
            <person name="Tritt A."/>
            <person name="Yoshinaga Y."/>
            <person name="Zwiers L.-H."/>
            <person name="Turgeon B."/>
            <person name="Goodwin S."/>
            <person name="Spatafora J."/>
            <person name="Crous P."/>
            <person name="Grigoriev I."/>
        </authorList>
    </citation>
    <scope>NUCLEOTIDE SEQUENCE</scope>
    <source>
        <strain evidence="7">CBS 115976</strain>
    </source>
</reference>
<feature type="transmembrane region" description="Helical" evidence="6">
    <location>
        <begin position="64"/>
        <end position="88"/>
    </location>
</feature>
<name>A0A6A6U6J7_9PEZI</name>
<evidence type="ECO:0000256" key="6">
    <source>
        <dbReference type="SAM" id="Phobius"/>
    </source>
</evidence>
<proteinExistence type="predicted"/>
<dbReference type="PIRSF" id="PIRSF006060">
    <property type="entry name" value="AA_transporter"/>
    <property type="match status" value="1"/>
</dbReference>
<dbReference type="EMBL" id="MU004238">
    <property type="protein sequence ID" value="KAF2666913.1"/>
    <property type="molecule type" value="Genomic_DNA"/>
</dbReference>
<keyword evidence="8" id="KW-1185">Reference proteome</keyword>